<dbReference type="EMBL" id="BJYT01000043">
    <property type="protein sequence ID" value="GEO12160.1"/>
    <property type="molecule type" value="Genomic_DNA"/>
</dbReference>
<dbReference type="InterPro" id="IPR014710">
    <property type="entry name" value="RmlC-like_jellyroll"/>
</dbReference>
<dbReference type="InterPro" id="IPR000595">
    <property type="entry name" value="cNMP-bd_dom"/>
</dbReference>
<dbReference type="Gene3D" id="2.60.120.10">
    <property type="entry name" value="Jelly Rolls"/>
    <property type="match status" value="1"/>
</dbReference>
<comment type="caution">
    <text evidence="2">The sequence shown here is derived from an EMBL/GenBank/DDBJ whole genome shotgun (WGS) entry which is preliminary data.</text>
</comment>
<sequence>MLLQLFFATNKGKVKCVKVHEDGKEYITNLYSVGQFFGYTALIEDAFYDDTAIVLEEAEVLQIPKEEFLQMIYSDI</sequence>
<gene>
    <name evidence="2" type="ORF">SAE01_46560</name>
</gene>
<dbReference type="Proteomes" id="UP000321513">
    <property type="component" value="Unassembled WGS sequence"/>
</dbReference>
<evidence type="ECO:0000313" key="3">
    <source>
        <dbReference type="Proteomes" id="UP000321513"/>
    </source>
</evidence>
<dbReference type="Pfam" id="PF00027">
    <property type="entry name" value="cNMP_binding"/>
    <property type="match status" value="1"/>
</dbReference>
<accession>A0A512BJL4</accession>
<dbReference type="PROSITE" id="PS50042">
    <property type="entry name" value="CNMP_BINDING_3"/>
    <property type="match status" value="1"/>
</dbReference>
<protein>
    <recommendedName>
        <fullName evidence="1">Cyclic nucleotide-binding domain-containing protein</fullName>
    </recommendedName>
</protein>
<dbReference type="CDD" id="cd00038">
    <property type="entry name" value="CAP_ED"/>
    <property type="match status" value="1"/>
</dbReference>
<reference evidence="2 3" key="1">
    <citation type="submission" date="2019-07" db="EMBL/GenBank/DDBJ databases">
        <title>Whole genome shotgun sequence of Segetibacter aerophilus NBRC 106135.</title>
        <authorList>
            <person name="Hosoyama A."/>
            <person name="Uohara A."/>
            <person name="Ohji S."/>
            <person name="Ichikawa N."/>
        </authorList>
    </citation>
    <scope>NUCLEOTIDE SEQUENCE [LARGE SCALE GENOMIC DNA]</scope>
    <source>
        <strain evidence="2 3">NBRC 106135</strain>
    </source>
</reference>
<organism evidence="2 3">
    <name type="scientific">Segetibacter aerophilus</name>
    <dbReference type="NCBI Taxonomy" id="670293"/>
    <lineage>
        <taxon>Bacteria</taxon>
        <taxon>Pseudomonadati</taxon>
        <taxon>Bacteroidota</taxon>
        <taxon>Chitinophagia</taxon>
        <taxon>Chitinophagales</taxon>
        <taxon>Chitinophagaceae</taxon>
        <taxon>Segetibacter</taxon>
    </lineage>
</organism>
<dbReference type="AlphaFoldDB" id="A0A512BJL4"/>
<keyword evidence="3" id="KW-1185">Reference proteome</keyword>
<name>A0A512BJL4_9BACT</name>
<evidence type="ECO:0000259" key="1">
    <source>
        <dbReference type="PROSITE" id="PS50042"/>
    </source>
</evidence>
<feature type="domain" description="Cyclic nucleotide-binding" evidence="1">
    <location>
        <begin position="6"/>
        <end position="76"/>
    </location>
</feature>
<proteinExistence type="predicted"/>
<evidence type="ECO:0000313" key="2">
    <source>
        <dbReference type="EMBL" id="GEO12160.1"/>
    </source>
</evidence>
<dbReference type="InterPro" id="IPR018490">
    <property type="entry name" value="cNMP-bd_dom_sf"/>
</dbReference>
<dbReference type="SUPFAM" id="SSF51206">
    <property type="entry name" value="cAMP-binding domain-like"/>
    <property type="match status" value="1"/>
</dbReference>
<dbReference type="RefSeq" id="WP_246113320.1">
    <property type="nucleotide sequence ID" value="NZ_BJYT01000043.1"/>
</dbReference>